<dbReference type="Gene3D" id="1.25.40.10">
    <property type="entry name" value="Tetratricopeptide repeat domain"/>
    <property type="match status" value="1"/>
</dbReference>
<evidence type="ECO:0000313" key="5">
    <source>
        <dbReference type="Proteomes" id="UP000494120"/>
    </source>
</evidence>
<feature type="region of interest" description="Disordered" evidence="1">
    <location>
        <begin position="1"/>
        <end position="25"/>
    </location>
</feature>
<dbReference type="AlphaFoldDB" id="A0A6J5IPV2"/>
<evidence type="ECO:0000313" key="3">
    <source>
        <dbReference type="EMBL" id="CAB3961697.1"/>
    </source>
</evidence>
<feature type="compositionally biased region" description="Polar residues" evidence="1">
    <location>
        <begin position="1"/>
        <end position="14"/>
    </location>
</feature>
<dbReference type="EMBL" id="CABWIL020000004">
    <property type="protein sequence ID" value="CAB3961697.1"/>
    <property type="molecule type" value="Genomic_DNA"/>
</dbReference>
<dbReference type="EMBL" id="CABVQG010000009">
    <property type="protein sequence ID" value="VWC65802.1"/>
    <property type="molecule type" value="Genomic_DNA"/>
</dbReference>
<dbReference type="Proteomes" id="UP000494120">
    <property type="component" value="Unassembled WGS sequence"/>
</dbReference>
<organism evidence="3 6">
    <name type="scientific">Burkholderia aenigmatica</name>
    <dbReference type="NCBI Taxonomy" id="2015348"/>
    <lineage>
        <taxon>Bacteria</taxon>
        <taxon>Pseudomonadati</taxon>
        <taxon>Pseudomonadota</taxon>
        <taxon>Betaproteobacteria</taxon>
        <taxon>Burkholderiales</taxon>
        <taxon>Burkholderiaceae</taxon>
        <taxon>Burkholderia</taxon>
        <taxon>Burkholderia cepacia complex</taxon>
    </lineage>
</organism>
<evidence type="ECO:0000313" key="6">
    <source>
        <dbReference type="Proteomes" id="UP000494301"/>
    </source>
</evidence>
<dbReference type="RefSeq" id="WP_164462862.1">
    <property type="nucleotide sequence ID" value="NZ_CABVQG010000009.1"/>
</dbReference>
<evidence type="ECO:0000313" key="4">
    <source>
        <dbReference type="EMBL" id="VWC65802.1"/>
    </source>
</evidence>
<keyword evidence="5" id="KW-1185">Reference proteome</keyword>
<dbReference type="Proteomes" id="UP000494301">
    <property type="component" value="Unassembled WGS sequence"/>
</dbReference>
<protein>
    <recommendedName>
        <fullName evidence="7">Sel1 repeat family protein</fullName>
    </recommendedName>
</protein>
<proteinExistence type="predicted"/>
<gene>
    <name evidence="4" type="ORF">BLA17378_02842</name>
    <name evidence="3" type="ORF">BLA3211_01348</name>
</gene>
<evidence type="ECO:0008006" key="7">
    <source>
        <dbReference type="Google" id="ProtNLM"/>
    </source>
</evidence>
<reference evidence="3 6" key="1">
    <citation type="submission" date="2020-04" db="EMBL/GenBank/DDBJ databases">
        <authorList>
            <person name="Depoorter E."/>
        </authorList>
    </citation>
    <scope>NUCLEOTIDE SEQUENCE [LARGE SCALE GENOMIC DNA]</scope>
    <source>
        <strain evidence="3 6">BCC0217</strain>
        <strain evidence="4 5">R-17378</strain>
    </source>
</reference>
<name>A0A6J5IPV2_9BURK</name>
<evidence type="ECO:0000256" key="1">
    <source>
        <dbReference type="SAM" id="MobiDB-lite"/>
    </source>
</evidence>
<feature type="transmembrane region" description="Helical" evidence="2">
    <location>
        <begin position="123"/>
        <end position="141"/>
    </location>
</feature>
<dbReference type="InterPro" id="IPR011990">
    <property type="entry name" value="TPR-like_helical_dom_sf"/>
</dbReference>
<accession>A0A6J5IPV2</accession>
<keyword evidence="2" id="KW-1133">Transmembrane helix</keyword>
<keyword evidence="2" id="KW-0472">Membrane</keyword>
<dbReference type="SUPFAM" id="SSF81901">
    <property type="entry name" value="HCP-like"/>
    <property type="match status" value="1"/>
</dbReference>
<keyword evidence="2" id="KW-0812">Transmembrane</keyword>
<evidence type="ECO:0000256" key="2">
    <source>
        <dbReference type="SAM" id="Phobius"/>
    </source>
</evidence>
<sequence>MAQDSQNTQPTPGSTFMLPPGANDALGRLADVQNVRQRVDKWWQETAAPTLGLKPDDAAQPDGSPHAAVENWRDQIDGGWRDANALIKSAQVEQQRAGIVAQGNGAVAEMLSRRLAEQRGRRITLAIVAGVIVILFLAMGVRNAPAMFRATQRTGAAPAWMAGLTPKSAGFDKLPAPAYVWKGAMSVANAQRAAYARNYVDAYAQFHALARIGDDTGFAWAGWLLLNNQGVAGQQAAAVDALQTRYAETHDRHLAWPLGQANVLGLGGLPVDRASGQRMLRDAANLPFPPAMLTLALCAAHSHDCVATDSDVYRLISSAAADNDTLAMAVSGRAMLLGQRPFHRNRGEGTQLLQMAAAQGNAFARETCVANNLRC</sequence>